<dbReference type="InterPro" id="IPR001245">
    <property type="entry name" value="Ser-Thr/Tyr_kinase_cat_dom"/>
</dbReference>
<evidence type="ECO:0000256" key="5">
    <source>
        <dbReference type="ARBA" id="ARBA00022840"/>
    </source>
</evidence>
<dbReference type="PANTHER" id="PTHR44329:SF288">
    <property type="entry name" value="MITOGEN-ACTIVATED PROTEIN KINASE KINASE KINASE 20"/>
    <property type="match status" value="1"/>
</dbReference>
<dbReference type="EMBL" id="MU155184">
    <property type="protein sequence ID" value="KAF9481061.1"/>
    <property type="molecule type" value="Genomic_DNA"/>
</dbReference>
<dbReference type="SMART" id="SM00220">
    <property type="entry name" value="S_TKc"/>
    <property type="match status" value="1"/>
</dbReference>
<evidence type="ECO:0000256" key="1">
    <source>
        <dbReference type="ARBA" id="ARBA00022527"/>
    </source>
</evidence>
<dbReference type="Pfam" id="PF07714">
    <property type="entry name" value="PK_Tyr_Ser-Thr"/>
    <property type="match status" value="1"/>
</dbReference>
<protein>
    <recommendedName>
        <fullName evidence="8">Protein kinase domain-containing protein</fullName>
    </recommendedName>
</protein>
<keyword evidence="3 6" id="KW-0547">Nucleotide-binding</keyword>
<sequence length="1308" mass="145978">MSSPRSPSATPVARTTPLPESSSSSSDSKSAPRVSSPLNANASNTSPARSAIFLPKTSPTHSPPSRGRGGPLPPNSPPPDQATFIEPLQQLSMTVTNVDASISLPDLEDDSKLSTFRDRSRSPPQWSSGDREEMSLADSKLASSWWAEKHVSIPWRAESKARRQKTLPEEHAIALEETRKRVARAAVSVLGTTAEVIHEALIIGVDLLELAPVPGLAIAAKTLVNIWDSAQNVDMNQLSCLRLTERCADILLSVREEIRDAGEQVGTELAAPISKLEETYRNIYRFMHKQANRPWLKRYIKREEIMRDISDCDGMLRDALALFGVSIQIRILRQVQENDRHRQYETRAVLRAILQGSQYPESSEFKFITESEAQVISPVPTSCRLSTEFATETVTDFATTKTALGLIEDGLHPGEVDHAHLIPALEKIHGAQNEIDASRDISSLRQLMRAALATKTDKEMLEVLQIARRDMPDAIKTLQRARERLAEREEEDMESSMHSDTLTGKITQKVSIQEIEGDDVTGSKTIQRSETIVSIESSSSSGASGRSSGRRRDTLDWEFLEMGIDCLTRMTGAQAAVPNWTITKFEVDREDKIGVGFFSDVYKGTWKGRAVAIKVLAETTPRKLFVREIGIWKELHHPNVLPLYGASSATGEAPWFFVSPYVQNGTLVEYLKRVEQEMRPTNLGVGARSQLVGFRNIHGRAVSLPGPWRLSEQGSSSRPTYEASQSDPQKLTPPGTPKRPLGDNETIVPRERDLLRFMHEISKGMEYLHSQEVLHGDLKASNVLVDHRYRCLIADFGQSEMKSEAFRISGYPPHQGTLRWQAPEFMSGQTPELTPAVDVWAFAITCVEILAMGKVPWPYMDDDAVRHFVLMDNTRPPVPRKSPFYTSGLQELLRNCWQSDPVKRYTFTKIARELKLLRKSLGEDVNQSPMYPTADESPELTPTPSPDMRPRDTLPQYLQGSGPMPPPDVLGESYSNLRGTPDTSTVPRQETTVVNEGIKFPEPVIYTPSTSRSSSIRIPKSSGRILLDESGYESAAPEDEELAQQRNERRYRILLTHEYHPSLILPLWHPTPVEIGAVGYLAKPEGTFVTFFNALNPSTSTHPDIQSLPSIHGYGLVKDGIHREPKPTIAQRAMEIIGSLTSRNTSQSLSVRTSFPLKAGHPAAYLYAESTEYRYIETLDAPRKWFKIHVDAIHKIYGYQAQIAKEDLCLVIGTLRTPKYALVVSHHHPEGHAHFNVYSNPKPGTPWGTFTIDHHVARELGPVYDLEEVEERARPPASKISNHNGAFDAVLLARLRFKTDASEPTSRL</sequence>
<feature type="compositionally biased region" description="Polar residues" evidence="7">
    <location>
        <begin position="973"/>
        <end position="991"/>
    </location>
</feature>
<organism evidence="9 10">
    <name type="scientific">Pholiota conissans</name>
    <dbReference type="NCBI Taxonomy" id="109636"/>
    <lineage>
        <taxon>Eukaryota</taxon>
        <taxon>Fungi</taxon>
        <taxon>Dikarya</taxon>
        <taxon>Basidiomycota</taxon>
        <taxon>Agaricomycotina</taxon>
        <taxon>Agaricomycetes</taxon>
        <taxon>Agaricomycetidae</taxon>
        <taxon>Agaricales</taxon>
        <taxon>Agaricineae</taxon>
        <taxon>Strophariaceae</taxon>
        <taxon>Pholiota</taxon>
    </lineage>
</organism>
<evidence type="ECO:0000259" key="8">
    <source>
        <dbReference type="PROSITE" id="PS50011"/>
    </source>
</evidence>
<keyword evidence="4" id="KW-0418">Kinase</keyword>
<feature type="region of interest" description="Disordered" evidence="7">
    <location>
        <begin position="531"/>
        <end position="550"/>
    </location>
</feature>
<feature type="region of interest" description="Disordered" evidence="7">
    <location>
        <begin position="925"/>
        <end position="991"/>
    </location>
</feature>
<feature type="compositionally biased region" description="Pro residues" evidence="7">
    <location>
        <begin position="71"/>
        <end position="80"/>
    </location>
</feature>
<reference evidence="9" key="1">
    <citation type="submission" date="2020-11" db="EMBL/GenBank/DDBJ databases">
        <authorList>
            <consortium name="DOE Joint Genome Institute"/>
            <person name="Ahrendt S."/>
            <person name="Riley R."/>
            <person name="Andreopoulos W."/>
            <person name="Labutti K."/>
            <person name="Pangilinan J."/>
            <person name="Ruiz-Duenas F.J."/>
            <person name="Barrasa J.M."/>
            <person name="Sanchez-Garcia M."/>
            <person name="Camarero S."/>
            <person name="Miyauchi S."/>
            <person name="Serrano A."/>
            <person name="Linde D."/>
            <person name="Babiker R."/>
            <person name="Drula E."/>
            <person name="Ayuso-Fernandez I."/>
            <person name="Pacheco R."/>
            <person name="Padilla G."/>
            <person name="Ferreira P."/>
            <person name="Barriuso J."/>
            <person name="Kellner H."/>
            <person name="Castanera R."/>
            <person name="Alfaro M."/>
            <person name="Ramirez L."/>
            <person name="Pisabarro A.G."/>
            <person name="Kuo A."/>
            <person name="Tritt A."/>
            <person name="Lipzen A."/>
            <person name="He G."/>
            <person name="Yan M."/>
            <person name="Ng V."/>
            <person name="Cullen D."/>
            <person name="Martin F."/>
            <person name="Rosso M.-N."/>
            <person name="Henrissat B."/>
            <person name="Hibbett D."/>
            <person name="Martinez A.T."/>
            <person name="Grigoriev I.V."/>
        </authorList>
    </citation>
    <scope>NUCLEOTIDE SEQUENCE</scope>
    <source>
        <strain evidence="9">CIRM-BRFM 674</strain>
    </source>
</reference>
<evidence type="ECO:0000256" key="3">
    <source>
        <dbReference type="ARBA" id="ARBA00022741"/>
    </source>
</evidence>
<feature type="compositionally biased region" description="Low complexity" evidence="7">
    <location>
        <begin position="537"/>
        <end position="547"/>
    </location>
</feature>
<evidence type="ECO:0000313" key="9">
    <source>
        <dbReference type="EMBL" id="KAF9481061.1"/>
    </source>
</evidence>
<dbReference type="InterPro" id="IPR008271">
    <property type="entry name" value="Ser/Thr_kinase_AS"/>
</dbReference>
<dbReference type="PROSITE" id="PS00108">
    <property type="entry name" value="PROTEIN_KINASE_ST"/>
    <property type="match status" value="1"/>
</dbReference>
<evidence type="ECO:0000256" key="7">
    <source>
        <dbReference type="SAM" id="MobiDB-lite"/>
    </source>
</evidence>
<feature type="compositionally biased region" description="Polar residues" evidence="7">
    <location>
        <begin position="38"/>
        <end position="48"/>
    </location>
</feature>
<dbReference type="Gene3D" id="1.20.930.20">
    <property type="entry name" value="Adaptor protein Cbl, N-terminal domain"/>
    <property type="match status" value="1"/>
</dbReference>
<dbReference type="InterPro" id="IPR059179">
    <property type="entry name" value="MLKL-like_MCAfunc"/>
</dbReference>
<comment type="caution">
    <text evidence="9">The sequence shown here is derived from an EMBL/GenBank/DDBJ whole genome shotgun (WGS) entry which is preliminary data.</text>
</comment>
<evidence type="ECO:0000256" key="4">
    <source>
        <dbReference type="ARBA" id="ARBA00022777"/>
    </source>
</evidence>
<feature type="region of interest" description="Disordered" evidence="7">
    <location>
        <begin position="113"/>
        <end position="134"/>
    </location>
</feature>
<feature type="compositionally biased region" description="Polar residues" evidence="7">
    <location>
        <begin position="712"/>
        <end position="729"/>
    </location>
</feature>
<feature type="binding site" evidence="6">
    <location>
        <position position="623"/>
    </location>
    <ligand>
        <name>ATP</name>
        <dbReference type="ChEBI" id="CHEBI:30616"/>
    </ligand>
</feature>
<keyword evidence="5 6" id="KW-0067">ATP-binding</keyword>
<evidence type="ECO:0000256" key="6">
    <source>
        <dbReference type="PROSITE-ProRule" id="PRU10141"/>
    </source>
</evidence>
<dbReference type="InterPro" id="IPR011009">
    <property type="entry name" value="Kinase-like_dom_sf"/>
</dbReference>
<gene>
    <name evidence="9" type="ORF">BDN70DRAFT_876798</name>
</gene>
<dbReference type="PROSITE" id="PS00107">
    <property type="entry name" value="PROTEIN_KINASE_ATP"/>
    <property type="match status" value="1"/>
</dbReference>
<keyword evidence="1" id="KW-0723">Serine/threonine-protein kinase</keyword>
<feature type="compositionally biased region" description="Low complexity" evidence="7">
    <location>
        <begin position="17"/>
        <end position="37"/>
    </location>
</feature>
<dbReference type="Proteomes" id="UP000807469">
    <property type="component" value="Unassembled WGS sequence"/>
</dbReference>
<accession>A0A9P5Z569</accession>
<dbReference type="SUPFAM" id="SSF56112">
    <property type="entry name" value="Protein kinase-like (PK-like)"/>
    <property type="match status" value="1"/>
</dbReference>
<keyword evidence="2" id="KW-0808">Transferase</keyword>
<proteinExistence type="predicted"/>
<name>A0A9P5Z569_9AGAR</name>
<dbReference type="InterPro" id="IPR017441">
    <property type="entry name" value="Protein_kinase_ATP_BS"/>
</dbReference>
<dbReference type="PANTHER" id="PTHR44329">
    <property type="entry name" value="SERINE/THREONINE-PROTEIN KINASE TNNI3K-RELATED"/>
    <property type="match status" value="1"/>
</dbReference>
<dbReference type="OrthoDB" id="1668230at2759"/>
<dbReference type="GO" id="GO:0005524">
    <property type="term" value="F:ATP binding"/>
    <property type="evidence" value="ECO:0007669"/>
    <property type="project" value="UniProtKB-UniRule"/>
</dbReference>
<dbReference type="InterPro" id="IPR051681">
    <property type="entry name" value="Ser/Thr_Kinases-Pseudokinases"/>
</dbReference>
<feature type="region of interest" description="Disordered" evidence="7">
    <location>
        <begin position="705"/>
        <end position="746"/>
    </location>
</feature>
<dbReference type="GO" id="GO:0007166">
    <property type="term" value="P:cell surface receptor signaling pathway"/>
    <property type="evidence" value="ECO:0007669"/>
    <property type="project" value="InterPro"/>
</dbReference>
<evidence type="ECO:0000256" key="2">
    <source>
        <dbReference type="ARBA" id="ARBA00022679"/>
    </source>
</evidence>
<dbReference type="Gene3D" id="1.10.510.10">
    <property type="entry name" value="Transferase(Phosphotransferase) domain 1"/>
    <property type="match status" value="2"/>
</dbReference>
<dbReference type="GO" id="GO:0004674">
    <property type="term" value="F:protein serine/threonine kinase activity"/>
    <property type="evidence" value="ECO:0007669"/>
    <property type="project" value="UniProtKB-KW"/>
</dbReference>
<dbReference type="InterPro" id="IPR000719">
    <property type="entry name" value="Prot_kinase_dom"/>
</dbReference>
<feature type="region of interest" description="Disordered" evidence="7">
    <location>
        <begin position="1"/>
        <end position="83"/>
    </location>
</feature>
<feature type="domain" description="Protein kinase" evidence="8">
    <location>
        <begin position="587"/>
        <end position="917"/>
    </location>
</feature>
<dbReference type="CDD" id="cd21037">
    <property type="entry name" value="MLKL_NTD"/>
    <property type="match status" value="1"/>
</dbReference>
<evidence type="ECO:0000313" key="10">
    <source>
        <dbReference type="Proteomes" id="UP000807469"/>
    </source>
</evidence>
<keyword evidence="10" id="KW-1185">Reference proteome</keyword>
<dbReference type="PROSITE" id="PS50011">
    <property type="entry name" value="PROTEIN_KINASE_DOM"/>
    <property type="match status" value="1"/>
</dbReference>
<dbReference type="InterPro" id="IPR036537">
    <property type="entry name" value="Adaptor_Cbl_N_dom_sf"/>
</dbReference>